<gene>
    <name evidence="1" type="ORF">F4820DRAFT_56057</name>
</gene>
<proteinExistence type="predicted"/>
<protein>
    <submittedName>
        <fullName evidence="1">Uncharacterized protein</fullName>
    </submittedName>
</protein>
<evidence type="ECO:0000313" key="1">
    <source>
        <dbReference type="EMBL" id="KAI4861603.1"/>
    </source>
</evidence>
<accession>A0ACB9YR14</accession>
<keyword evidence="2" id="KW-1185">Reference proteome</keyword>
<sequence>MRPETMTCMERGLPMGISIRYLSRLAARSRSRRNRIVALPAEGTVESESLFRKSLLLKPPKCDAGAAFLFSFQMIMHHARTMMLYEEPKWLRFNPTKFGLLPKVPPLVYACPRQSFASRAAVVVGELFLFLSLFPILQRFCVPRDRLGT</sequence>
<reference evidence="1 2" key="1">
    <citation type="journal article" date="2022" name="New Phytol.">
        <title>Ecological generalism drives hyperdiversity of secondary metabolite gene clusters in xylarialean endophytes.</title>
        <authorList>
            <person name="Franco M.E.E."/>
            <person name="Wisecaver J.H."/>
            <person name="Arnold A.E."/>
            <person name="Ju Y.M."/>
            <person name="Slot J.C."/>
            <person name="Ahrendt S."/>
            <person name="Moore L.P."/>
            <person name="Eastman K.E."/>
            <person name="Scott K."/>
            <person name="Konkel Z."/>
            <person name="Mondo S.J."/>
            <person name="Kuo A."/>
            <person name="Hayes R.D."/>
            <person name="Haridas S."/>
            <person name="Andreopoulos B."/>
            <person name="Riley R."/>
            <person name="LaButti K."/>
            <person name="Pangilinan J."/>
            <person name="Lipzen A."/>
            <person name="Amirebrahimi M."/>
            <person name="Yan J."/>
            <person name="Adam C."/>
            <person name="Keymanesh K."/>
            <person name="Ng V."/>
            <person name="Louie K."/>
            <person name="Northen T."/>
            <person name="Drula E."/>
            <person name="Henrissat B."/>
            <person name="Hsieh H.M."/>
            <person name="Youens-Clark K."/>
            <person name="Lutzoni F."/>
            <person name="Miadlikowska J."/>
            <person name="Eastwood D.C."/>
            <person name="Hamelin R.C."/>
            <person name="Grigoriev I.V."/>
            <person name="U'Ren J.M."/>
        </authorList>
    </citation>
    <scope>NUCLEOTIDE SEQUENCE [LARGE SCALE GENOMIC DNA]</scope>
    <source>
        <strain evidence="1 2">CBS 119005</strain>
    </source>
</reference>
<evidence type="ECO:0000313" key="2">
    <source>
        <dbReference type="Proteomes" id="UP001497700"/>
    </source>
</evidence>
<name>A0ACB9YR14_9PEZI</name>
<dbReference type="EMBL" id="MU393547">
    <property type="protein sequence ID" value="KAI4861603.1"/>
    <property type="molecule type" value="Genomic_DNA"/>
</dbReference>
<organism evidence="1 2">
    <name type="scientific">Hypoxylon rubiginosum</name>
    <dbReference type="NCBI Taxonomy" id="110542"/>
    <lineage>
        <taxon>Eukaryota</taxon>
        <taxon>Fungi</taxon>
        <taxon>Dikarya</taxon>
        <taxon>Ascomycota</taxon>
        <taxon>Pezizomycotina</taxon>
        <taxon>Sordariomycetes</taxon>
        <taxon>Xylariomycetidae</taxon>
        <taxon>Xylariales</taxon>
        <taxon>Hypoxylaceae</taxon>
        <taxon>Hypoxylon</taxon>
    </lineage>
</organism>
<comment type="caution">
    <text evidence="1">The sequence shown here is derived from an EMBL/GenBank/DDBJ whole genome shotgun (WGS) entry which is preliminary data.</text>
</comment>
<dbReference type="Proteomes" id="UP001497700">
    <property type="component" value="Unassembled WGS sequence"/>
</dbReference>